<keyword evidence="1" id="KW-0472">Membrane</keyword>
<accession>A0AA97I203</accession>
<dbReference type="KEGG" id="acoa:RB602_00720"/>
<dbReference type="Proteomes" id="UP001302429">
    <property type="component" value="Chromosome"/>
</dbReference>
<keyword evidence="3" id="KW-1185">Reference proteome</keyword>
<keyword evidence="1" id="KW-0812">Transmembrane</keyword>
<organism evidence="2 3">
    <name type="scientific">Alterisphingorhabdus coralli</name>
    <dbReference type="NCBI Taxonomy" id="3071408"/>
    <lineage>
        <taxon>Bacteria</taxon>
        <taxon>Pseudomonadati</taxon>
        <taxon>Pseudomonadota</taxon>
        <taxon>Alphaproteobacteria</taxon>
        <taxon>Sphingomonadales</taxon>
        <taxon>Sphingomonadaceae</taxon>
        <taxon>Alterisphingorhabdus (ex Yan et al. 2024)</taxon>
    </lineage>
</organism>
<sequence>MINANLGKDQFSAYLTLMLPIILMFFLGIANFAMHKAVMESGHPAIQSTRVAFDRATGGWGGYALEYTILLAAMSFVNVGYMAALGAYLGYTCLNGVAAWILLKGRM</sequence>
<evidence type="ECO:0000313" key="3">
    <source>
        <dbReference type="Proteomes" id="UP001302429"/>
    </source>
</evidence>
<name>A0AA97I203_9SPHN</name>
<evidence type="ECO:0000313" key="2">
    <source>
        <dbReference type="EMBL" id="WOE75275.1"/>
    </source>
</evidence>
<dbReference type="AlphaFoldDB" id="A0AA97I203"/>
<feature type="transmembrane region" description="Helical" evidence="1">
    <location>
        <begin position="79"/>
        <end position="103"/>
    </location>
</feature>
<reference evidence="2 3" key="1">
    <citation type="submission" date="2023-10" db="EMBL/GenBank/DDBJ databases">
        <title>Complete genome sequence of a Sphingomonadaceae bacterium.</title>
        <authorList>
            <person name="Yan C."/>
        </authorList>
    </citation>
    <scope>NUCLEOTIDE SEQUENCE [LARGE SCALE GENOMIC DNA]</scope>
    <source>
        <strain evidence="2 3">SCSIO 66989</strain>
    </source>
</reference>
<feature type="transmembrane region" description="Helical" evidence="1">
    <location>
        <begin position="12"/>
        <end position="34"/>
    </location>
</feature>
<proteinExistence type="predicted"/>
<evidence type="ECO:0000256" key="1">
    <source>
        <dbReference type="SAM" id="Phobius"/>
    </source>
</evidence>
<dbReference type="RefSeq" id="WP_317082043.1">
    <property type="nucleotide sequence ID" value="NZ_CP136594.1"/>
</dbReference>
<dbReference type="EMBL" id="CP136594">
    <property type="protein sequence ID" value="WOE75275.1"/>
    <property type="molecule type" value="Genomic_DNA"/>
</dbReference>
<gene>
    <name evidence="2" type="ORF">RB602_00720</name>
</gene>
<protein>
    <submittedName>
        <fullName evidence="2">Uncharacterized protein</fullName>
    </submittedName>
</protein>
<keyword evidence="1" id="KW-1133">Transmembrane helix</keyword>